<keyword evidence="2" id="KW-1185">Reference proteome</keyword>
<reference evidence="2" key="1">
    <citation type="journal article" date="2019" name="Int. J. Syst. Evol. Microbiol.">
        <title>The Global Catalogue of Microorganisms (GCM) 10K type strain sequencing project: providing services to taxonomists for standard genome sequencing and annotation.</title>
        <authorList>
            <consortium name="The Broad Institute Genomics Platform"/>
            <consortium name="The Broad Institute Genome Sequencing Center for Infectious Disease"/>
            <person name="Wu L."/>
            <person name="Ma J."/>
        </authorList>
    </citation>
    <scope>NUCLEOTIDE SEQUENCE [LARGE SCALE GENOMIC DNA]</scope>
    <source>
        <strain evidence="2">NBRC 111756</strain>
    </source>
</reference>
<accession>A0ABW2A023</accession>
<sequence>MDPLTSPDINNLDKVTAICSTGFSLGIIQGVQPLKPRGQQCPVQRILLISHVKECDR</sequence>
<organism evidence="1 2">
    <name type="scientific">Marinobacterium aestuariivivens</name>
    <dbReference type="NCBI Taxonomy" id="1698799"/>
    <lineage>
        <taxon>Bacteria</taxon>
        <taxon>Pseudomonadati</taxon>
        <taxon>Pseudomonadota</taxon>
        <taxon>Gammaproteobacteria</taxon>
        <taxon>Oceanospirillales</taxon>
        <taxon>Oceanospirillaceae</taxon>
        <taxon>Marinobacterium</taxon>
    </lineage>
</organism>
<evidence type="ECO:0000313" key="1">
    <source>
        <dbReference type="EMBL" id="MFC6670816.1"/>
    </source>
</evidence>
<protein>
    <submittedName>
        <fullName evidence="1">Uncharacterized protein</fullName>
    </submittedName>
</protein>
<evidence type="ECO:0000313" key="2">
    <source>
        <dbReference type="Proteomes" id="UP001596422"/>
    </source>
</evidence>
<dbReference type="RefSeq" id="WP_379909322.1">
    <property type="nucleotide sequence ID" value="NZ_JBHSWE010000001.1"/>
</dbReference>
<gene>
    <name evidence="1" type="ORF">ACFQDL_12615</name>
</gene>
<name>A0ABW2A023_9GAMM</name>
<comment type="caution">
    <text evidence="1">The sequence shown here is derived from an EMBL/GenBank/DDBJ whole genome shotgun (WGS) entry which is preliminary data.</text>
</comment>
<dbReference type="Proteomes" id="UP001596422">
    <property type="component" value="Unassembled WGS sequence"/>
</dbReference>
<dbReference type="EMBL" id="JBHSWE010000001">
    <property type="protein sequence ID" value="MFC6670816.1"/>
    <property type="molecule type" value="Genomic_DNA"/>
</dbReference>
<proteinExistence type="predicted"/>